<name>A0AAE3ZCY4_9ACTN</name>
<dbReference type="Proteomes" id="UP001180845">
    <property type="component" value="Unassembled WGS sequence"/>
</dbReference>
<proteinExistence type="predicted"/>
<dbReference type="EMBL" id="JAVDXW010000001">
    <property type="protein sequence ID" value="MDR7300809.1"/>
    <property type="molecule type" value="Genomic_DNA"/>
</dbReference>
<evidence type="ECO:0000313" key="2">
    <source>
        <dbReference type="EMBL" id="MDR7300809.1"/>
    </source>
</evidence>
<sequence length="55" mass="5702">MSVPAGDGGADQFFPAHRPRDALRIVPAHSDGVEAELPGSGYRLSVPDMTPTPSA</sequence>
<organism evidence="2 3">
    <name type="scientific">Haloactinomyces albus</name>
    <dbReference type="NCBI Taxonomy" id="1352928"/>
    <lineage>
        <taxon>Bacteria</taxon>
        <taxon>Bacillati</taxon>
        <taxon>Actinomycetota</taxon>
        <taxon>Actinomycetes</taxon>
        <taxon>Actinopolysporales</taxon>
        <taxon>Actinopolysporaceae</taxon>
        <taxon>Haloactinomyces</taxon>
    </lineage>
</organism>
<accession>A0AAE3ZCY4</accession>
<keyword evidence="3" id="KW-1185">Reference proteome</keyword>
<dbReference type="AlphaFoldDB" id="A0AAE3ZCY4"/>
<gene>
    <name evidence="2" type="ORF">JOF55_000990</name>
</gene>
<evidence type="ECO:0000256" key="1">
    <source>
        <dbReference type="SAM" id="MobiDB-lite"/>
    </source>
</evidence>
<reference evidence="2" key="1">
    <citation type="submission" date="2023-07" db="EMBL/GenBank/DDBJ databases">
        <title>Sequencing the genomes of 1000 actinobacteria strains.</title>
        <authorList>
            <person name="Klenk H.-P."/>
        </authorList>
    </citation>
    <scope>NUCLEOTIDE SEQUENCE</scope>
    <source>
        <strain evidence="2">DSM 45977</strain>
    </source>
</reference>
<feature type="region of interest" description="Disordered" evidence="1">
    <location>
        <begin position="34"/>
        <end position="55"/>
    </location>
</feature>
<comment type="caution">
    <text evidence="2">The sequence shown here is derived from an EMBL/GenBank/DDBJ whole genome shotgun (WGS) entry which is preliminary data.</text>
</comment>
<evidence type="ECO:0000313" key="3">
    <source>
        <dbReference type="Proteomes" id="UP001180845"/>
    </source>
</evidence>
<protein>
    <submittedName>
        <fullName evidence="2">Uncharacterized protein</fullName>
    </submittedName>
</protein>